<feature type="non-terminal residue" evidence="4">
    <location>
        <position position="1"/>
    </location>
</feature>
<protein>
    <submittedName>
        <fullName evidence="4">Heme peroxidase</fullName>
    </submittedName>
</protein>
<gene>
    <name evidence="4" type="ORF">JKP88DRAFT_265720</name>
</gene>
<dbReference type="PANTHER" id="PTHR11475:SF4">
    <property type="entry name" value="CHORION PEROXIDASE"/>
    <property type="match status" value="1"/>
</dbReference>
<keyword evidence="2" id="KW-0964">Secreted</keyword>
<name>A0A836C8I5_9STRA</name>
<comment type="subcellular location">
    <subcellularLocation>
        <location evidence="1">Secreted</location>
    </subcellularLocation>
</comment>
<dbReference type="InterPro" id="IPR019791">
    <property type="entry name" value="Haem_peroxidase_animal"/>
</dbReference>
<evidence type="ECO:0000313" key="5">
    <source>
        <dbReference type="Proteomes" id="UP000664859"/>
    </source>
</evidence>
<dbReference type="PROSITE" id="PS50292">
    <property type="entry name" value="PEROXIDASE_3"/>
    <property type="match status" value="1"/>
</dbReference>
<reference evidence="4" key="1">
    <citation type="submission" date="2021-02" db="EMBL/GenBank/DDBJ databases">
        <title>First Annotated Genome of the Yellow-green Alga Tribonema minus.</title>
        <authorList>
            <person name="Mahan K.M."/>
        </authorList>
    </citation>
    <scope>NUCLEOTIDE SEQUENCE</scope>
    <source>
        <strain evidence="4">UTEX B ZZ1240</strain>
    </source>
</reference>
<dbReference type="InterPro" id="IPR010255">
    <property type="entry name" value="Haem_peroxidase_sf"/>
</dbReference>
<dbReference type="PANTHER" id="PTHR11475">
    <property type="entry name" value="OXIDASE/PEROXIDASE"/>
    <property type="match status" value="1"/>
</dbReference>
<keyword evidence="3" id="KW-0325">Glycoprotein</keyword>
<dbReference type="Gene3D" id="1.10.640.10">
    <property type="entry name" value="Haem peroxidase domain superfamily, animal type"/>
    <property type="match status" value="2"/>
</dbReference>
<dbReference type="GO" id="GO:0020037">
    <property type="term" value="F:heme binding"/>
    <property type="evidence" value="ECO:0007669"/>
    <property type="project" value="InterPro"/>
</dbReference>
<evidence type="ECO:0000256" key="3">
    <source>
        <dbReference type="ARBA" id="ARBA00023180"/>
    </source>
</evidence>
<organism evidence="4 5">
    <name type="scientific">Tribonema minus</name>
    <dbReference type="NCBI Taxonomy" id="303371"/>
    <lineage>
        <taxon>Eukaryota</taxon>
        <taxon>Sar</taxon>
        <taxon>Stramenopiles</taxon>
        <taxon>Ochrophyta</taxon>
        <taxon>PX clade</taxon>
        <taxon>Xanthophyceae</taxon>
        <taxon>Tribonematales</taxon>
        <taxon>Tribonemataceae</taxon>
        <taxon>Tribonema</taxon>
    </lineage>
</organism>
<keyword evidence="4" id="KW-0575">Peroxidase</keyword>
<sequence>MVYWGLFVYHDMFDTFDAVGAPEQIPCDDGVADLQCPNVNECAANPLIQAETIPVPPTRKDPKTGLALNAATAFMDLDGIYGRTQAVADSLRTFTDGKMKLAPSGLPLFDAATNTYLIADQRNAQLPGTLALHALLLREHNWRAGNLTGPVTIDGTPYARYVDYVEDWLGCTPIPCTKRGGVGMLALTVPVTIDGTPYARYVDYVEDWLGCTPIPRTKAARQWTIAAAQHITLHEYIPRLLGLPSSLEASNSYSAAAPADPSVSIAAAVALRWPYFGFGPVDRVLDEAWQTVPDHDYRPVGTVCGPAAVAALINDVGIEAIMRGMMLADASAVDASLPPYSDTLTCMGQPVLDVQTTRDMG</sequence>
<evidence type="ECO:0000256" key="2">
    <source>
        <dbReference type="ARBA" id="ARBA00022525"/>
    </source>
</evidence>
<proteinExistence type="predicted"/>
<dbReference type="Pfam" id="PF03098">
    <property type="entry name" value="An_peroxidase"/>
    <property type="match status" value="2"/>
</dbReference>
<dbReference type="AlphaFoldDB" id="A0A836C8I5"/>
<dbReference type="OrthoDB" id="823504at2759"/>
<dbReference type="SUPFAM" id="SSF48113">
    <property type="entry name" value="Heme-dependent peroxidases"/>
    <property type="match status" value="1"/>
</dbReference>
<dbReference type="GO" id="GO:0004601">
    <property type="term" value="F:peroxidase activity"/>
    <property type="evidence" value="ECO:0007669"/>
    <property type="project" value="UniProtKB-KW"/>
</dbReference>
<dbReference type="GO" id="GO:0006979">
    <property type="term" value="P:response to oxidative stress"/>
    <property type="evidence" value="ECO:0007669"/>
    <property type="project" value="InterPro"/>
</dbReference>
<dbReference type="InterPro" id="IPR037120">
    <property type="entry name" value="Haem_peroxidase_sf_animal"/>
</dbReference>
<evidence type="ECO:0000313" key="4">
    <source>
        <dbReference type="EMBL" id="KAG5175778.1"/>
    </source>
</evidence>
<keyword evidence="5" id="KW-1185">Reference proteome</keyword>
<dbReference type="Proteomes" id="UP000664859">
    <property type="component" value="Unassembled WGS sequence"/>
</dbReference>
<evidence type="ECO:0000256" key="1">
    <source>
        <dbReference type="ARBA" id="ARBA00004613"/>
    </source>
</evidence>
<dbReference type="EMBL" id="JAFCMP010000546">
    <property type="protein sequence ID" value="KAG5175778.1"/>
    <property type="molecule type" value="Genomic_DNA"/>
</dbReference>
<keyword evidence="4" id="KW-0560">Oxidoreductase</keyword>
<accession>A0A836C8I5</accession>
<dbReference type="GO" id="GO:0005576">
    <property type="term" value="C:extracellular region"/>
    <property type="evidence" value="ECO:0007669"/>
    <property type="project" value="UniProtKB-SubCell"/>
</dbReference>
<comment type="caution">
    <text evidence="4">The sequence shown here is derived from an EMBL/GenBank/DDBJ whole genome shotgun (WGS) entry which is preliminary data.</text>
</comment>